<dbReference type="EMBL" id="SMKA01000232">
    <property type="protein sequence ID" value="TDC21020.1"/>
    <property type="molecule type" value="Genomic_DNA"/>
</dbReference>
<dbReference type="RefSeq" id="WP_132413860.1">
    <property type="nucleotide sequence ID" value="NZ_SMKA01000232.1"/>
</dbReference>
<evidence type="ECO:0000256" key="5">
    <source>
        <dbReference type="ARBA" id="ARBA00022989"/>
    </source>
</evidence>
<feature type="transmembrane region" description="Helical" evidence="7">
    <location>
        <begin position="81"/>
        <end position="102"/>
    </location>
</feature>
<evidence type="ECO:0000256" key="6">
    <source>
        <dbReference type="ARBA" id="ARBA00023136"/>
    </source>
</evidence>
<keyword evidence="4 7" id="KW-0812">Transmembrane</keyword>
<dbReference type="PANTHER" id="PTHR30193:SF37">
    <property type="entry name" value="INNER MEMBRANE ABC TRANSPORTER PERMEASE PROTEIN YCJO"/>
    <property type="match status" value="1"/>
</dbReference>
<keyword evidence="3" id="KW-1003">Cell membrane</keyword>
<dbReference type="PANTHER" id="PTHR30193">
    <property type="entry name" value="ABC TRANSPORTER PERMEASE PROTEIN"/>
    <property type="match status" value="1"/>
</dbReference>
<dbReference type="InterPro" id="IPR035906">
    <property type="entry name" value="MetI-like_sf"/>
</dbReference>
<feature type="transmembrane region" description="Helical" evidence="7">
    <location>
        <begin position="164"/>
        <end position="186"/>
    </location>
</feature>
<evidence type="ECO:0000259" key="8">
    <source>
        <dbReference type="PROSITE" id="PS50928"/>
    </source>
</evidence>
<proteinExistence type="inferred from homology"/>
<organism evidence="9 10">
    <name type="scientific">Kribbella albertanoniae</name>
    <dbReference type="NCBI Taxonomy" id="1266829"/>
    <lineage>
        <taxon>Bacteria</taxon>
        <taxon>Bacillati</taxon>
        <taxon>Actinomycetota</taxon>
        <taxon>Actinomycetes</taxon>
        <taxon>Propionibacteriales</taxon>
        <taxon>Kribbellaceae</taxon>
        <taxon>Kribbella</taxon>
    </lineage>
</organism>
<dbReference type="PROSITE" id="PS50928">
    <property type="entry name" value="ABC_TM1"/>
    <property type="match status" value="1"/>
</dbReference>
<evidence type="ECO:0000256" key="2">
    <source>
        <dbReference type="ARBA" id="ARBA00022448"/>
    </source>
</evidence>
<dbReference type="InterPro" id="IPR000515">
    <property type="entry name" value="MetI-like"/>
</dbReference>
<comment type="similarity">
    <text evidence="7">Belongs to the binding-protein-dependent transport system permease family.</text>
</comment>
<dbReference type="Gene3D" id="1.10.3720.10">
    <property type="entry name" value="MetI-like"/>
    <property type="match status" value="1"/>
</dbReference>
<feature type="transmembrane region" description="Helical" evidence="7">
    <location>
        <begin position="269"/>
        <end position="292"/>
    </location>
</feature>
<comment type="subcellular location">
    <subcellularLocation>
        <location evidence="1 7">Cell membrane</location>
        <topology evidence="1 7">Multi-pass membrane protein</topology>
    </subcellularLocation>
</comment>
<evidence type="ECO:0000256" key="3">
    <source>
        <dbReference type="ARBA" id="ARBA00022475"/>
    </source>
</evidence>
<accession>A0A4R4PGG9</accession>
<name>A0A4R4PGG9_9ACTN</name>
<dbReference type="GO" id="GO:0055085">
    <property type="term" value="P:transmembrane transport"/>
    <property type="evidence" value="ECO:0007669"/>
    <property type="project" value="InterPro"/>
</dbReference>
<dbReference type="CDD" id="cd06261">
    <property type="entry name" value="TM_PBP2"/>
    <property type="match status" value="1"/>
</dbReference>
<evidence type="ECO:0000256" key="4">
    <source>
        <dbReference type="ARBA" id="ARBA00022692"/>
    </source>
</evidence>
<sequence>MTSTAASTVTRRPWKVSPLILVFVFVPFVVEAVWVFWPALQGFWLALTRWDGLSAPTFVGLGNFRDMVSDPIFRTALKNTAIWLVLFGGLSVAGGFGMALLLQRERRGVGIYRAALFTPVVFSLVVTALIWRVFYQPDGLVDSILRGVGLGDFIRPWLADPDTALYAVILPALWRQIGYVMVLYLAGLKAVDPALYEAAKMDHASAWQRTLYVTIPQLKGVNAVVLSVIVIDSLRSFDIVWSMTKGGPYHSSELLSTYMYSTAFQSTQLGYASAIAVVIFFLALAVILGYLIRAFKEES</sequence>
<keyword evidence="2 7" id="KW-0813">Transport</keyword>
<keyword evidence="6 7" id="KW-0472">Membrane</keyword>
<feature type="domain" description="ABC transmembrane type-1" evidence="8">
    <location>
        <begin position="77"/>
        <end position="292"/>
    </location>
</feature>
<evidence type="ECO:0000313" key="10">
    <source>
        <dbReference type="Proteomes" id="UP000295075"/>
    </source>
</evidence>
<evidence type="ECO:0000256" key="1">
    <source>
        <dbReference type="ARBA" id="ARBA00004651"/>
    </source>
</evidence>
<protein>
    <submittedName>
        <fullName evidence="9">Sugar ABC transporter permease</fullName>
    </submittedName>
</protein>
<keyword evidence="5 7" id="KW-1133">Transmembrane helix</keyword>
<dbReference type="AlphaFoldDB" id="A0A4R4PGG9"/>
<reference evidence="9 10" key="1">
    <citation type="submission" date="2019-03" db="EMBL/GenBank/DDBJ databases">
        <title>Draft genome sequences of novel Actinobacteria.</title>
        <authorList>
            <person name="Sahin N."/>
            <person name="Ay H."/>
            <person name="Saygin H."/>
        </authorList>
    </citation>
    <scope>NUCLEOTIDE SEQUENCE [LARGE SCALE GENOMIC DNA]</scope>
    <source>
        <strain evidence="9 10">JCM 30547</strain>
    </source>
</reference>
<dbReference type="InterPro" id="IPR051393">
    <property type="entry name" value="ABC_transporter_permease"/>
</dbReference>
<dbReference type="Proteomes" id="UP000295075">
    <property type="component" value="Unassembled WGS sequence"/>
</dbReference>
<keyword evidence="10" id="KW-1185">Reference proteome</keyword>
<feature type="transmembrane region" description="Helical" evidence="7">
    <location>
        <begin position="20"/>
        <end position="40"/>
    </location>
</feature>
<comment type="caution">
    <text evidence="9">The sequence shown here is derived from an EMBL/GenBank/DDBJ whole genome shotgun (WGS) entry which is preliminary data.</text>
</comment>
<evidence type="ECO:0000313" key="9">
    <source>
        <dbReference type="EMBL" id="TDC21020.1"/>
    </source>
</evidence>
<dbReference type="GO" id="GO:0005886">
    <property type="term" value="C:plasma membrane"/>
    <property type="evidence" value="ECO:0007669"/>
    <property type="project" value="UniProtKB-SubCell"/>
</dbReference>
<dbReference type="SUPFAM" id="SSF161098">
    <property type="entry name" value="MetI-like"/>
    <property type="match status" value="1"/>
</dbReference>
<dbReference type="Pfam" id="PF00528">
    <property type="entry name" value="BPD_transp_1"/>
    <property type="match status" value="1"/>
</dbReference>
<dbReference type="OrthoDB" id="9804439at2"/>
<gene>
    <name evidence="9" type="ORF">E1261_34300</name>
</gene>
<evidence type="ECO:0000256" key="7">
    <source>
        <dbReference type="RuleBase" id="RU363032"/>
    </source>
</evidence>
<feature type="transmembrane region" description="Helical" evidence="7">
    <location>
        <begin position="114"/>
        <end position="134"/>
    </location>
</feature>